<feature type="compositionally biased region" description="Basic and acidic residues" evidence="2">
    <location>
        <begin position="574"/>
        <end position="583"/>
    </location>
</feature>
<dbReference type="Gene3D" id="3.40.50.300">
    <property type="entry name" value="P-loop containing nucleotide triphosphate hydrolases"/>
    <property type="match status" value="2"/>
</dbReference>
<proteinExistence type="predicted"/>
<dbReference type="Proteomes" id="UP001629288">
    <property type="component" value="Unassembled WGS sequence"/>
</dbReference>
<reference evidence="3 4" key="1">
    <citation type="journal article" date="2024" name="Chem. Sci.">
        <title>Discovery of megapolipeptins by genome mining of a Burkholderiales bacteria collection.</title>
        <authorList>
            <person name="Paulo B.S."/>
            <person name="Recchia M.J.J."/>
            <person name="Lee S."/>
            <person name="Fergusson C.H."/>
            <person name="Romanowski S.B."/>
            <person name="Hernandez A."/>
            <person name="Krull N."/>
            <person name="Liu D.Y."/>
            <person name="Cavanagh H."/>
            <person name="Bos A."/>
            <person name="Gray C.A."/>
            <person name="Murphy B.T."/>
            <person name="Linington R.G."/>
            <person name="Eustaquio A.S."/>
        </authorList>
    </citation>
    <scope>NUCLEOTIDE SEQUENCE [LARGE SCALE GENOMIC DNA]</scope>
    <source>
        <strain evidence="3 4">RL17-379-BIB-C</strain>
    </source>
</reference>
<evidence type="ECO:0000313" key="3">
    <source>
        <dbReference type="EMBL" id="MFM0443327.1"/>
    </source>
</evidence>
<gene>
    <name evidence="3" type="ORF">PQR00_06980</name>
</gene>
<dbReference type="SUPFAM" id="SSF52540">
    <property type="entry name" value="P-loop containing nucleoside triphosphate hydrolases"/>
    <property type="match status" value="1"/>
</dbReference>
<comment type="caution">
    <text evidence="3">The sequence shown here is derived from an EMBL/GenBank/DDBJ whole genome shotgun (WGS) entry which is preliminary data.</text>
</comment>
<evidence type="ECO:0000313" key="4">
    <source>
        <dbReference type="Proteomes" id="UP001629288"/>
    </source>
</evidence>
<keyword evidence="1" id="KW-0175">Coiled coil</keyword>
<keyword evidence="4" id="KW-1185">Reference proteome</keyword>
<evidence type="ECO:0008006" key="5">
    <source>
        <dbReference type="Google" id="ProtNLM"/>
    </source>
</evidence>
<name>A0ABW9BX67_9BURK</name>
<protein>
    <recommendedName>
        <fullName evidence="5">Rad50/SbcC-type AAA domain-containing protein</fullName>
    </recommendedName>
</protein>
<dbReference type="InterPro" id="IPR027417">
    <property type="entry name" value="P-loop_NTPase"/>
</dbReference>
<dbReference type="RefSeq" id="WP_408127975.1">
    <property type="nucleotide sequence ID" value="NZ_JAQQDH010000001.1"/>
</dbReference>
<organism evidence="3 4">
    <name type="scientific">Paraburkholderia strydomiana</name>
    <dbReference type="NCBI Taxonomy" id="1245417"/>
    <lineage>
        <taxon>Bacteria</taxon>
        <taxon>Pseudomonadati</taxon>
        <taxon>Pseudomonadota</taxon>
        <taxon>Betaproteobacteria</taxon>
        <taxon>Burkholderiales</taxon>
        <taxon>Burkholderiaceae</taxon>
        <taxon>Paraburkholderia</taxon>
    </lineage>
</organism>
<sequence>MRQIVTYHALWLLSERDESARRVEFSPNKNLLAGDNETGKSRILKHLVWALGCEPAARVGGDWDLNAVASVELSIGKIRYTFLRMGRHQRAAFDASGNLLIGTEDARTWANFFSNKFDYPLKLQRHQEGKFGLAGPEYALLPFYIDQEGGWGRKWGNFMRLTQFVRWEPVVFESFTGLRPQRYFEAQLTRDEKSYQLREARLQAKIQASALEQVRAMLPNTGARLDESLFAQELSEASKKVGELAKEEDEVRTDLFAVAQQRQERTAELQMVTRAEHDLVEDLAYLSKFPDDGQLNCPTCGQAHGTSFRAKVDLAADARDAHQLVLRVRTQLEKLRERESGLRTQLAKVSKQMDELRSSLEVRKGDATISDIVAAKSLTTIELAYDRTRRDLAADIDQLNEDKKVLQAELDGLTDAERVKQVRKSYKDALRSNADRLGIAKAEIGSIKIGARPAMGSGSSGPRIYLAMHMALLAINAEFGRGPRFPFIIDTPRQQGLDDKNTAKLLDAIFGHAEAHQIFVANESVPAGWHAPTNCTVLNFDEKRRLLREAEYREGVGALAPLVTAMQDAIRVERENAAEKKDDDEADAVDSVENDDDDLE</sequence>
<evidence type="ECO:0000256" key="1">
    <source>
        <dbReference type="SAM" id="Coils"/>
    </source>
</evidence>
<dbReference type="EMBL" id="JAQQDH010000001">
    <property type="protein sequence ID" value="MFM0443327.1"/>
    <property type="molecule type" value="Genomic_DNA"/>
</dbReference>
<feature type="coiled-coil region" evidence="1">
    <location>
        <begin position="389"/>
        <end position="416"/>
    </location>
</feature>
<feature type="region of interest" description="Disordered" evidence="2">
    <location>
        <begin position="574"/>
        <end position="600"/>
    </location>
</feature>
<feature type="compositionally biased region" description="Acidic residues" evidence="2">
    <location>
        <begin position="584"/>
        <end position="600"/>
    </location>
</feature>
<evidence type="ECO:0000256" key="2">
    <source>
        <dbReference type="SAM" id="MobiDB-lite"/>
    </source>
</evidence>
<accession>A0ABW9BX67</accession>